<accession>A0A1B7HVZ3</accession>
<organism evidence="4 5">
    <name type="scientific">Buttiauxella noackiae ATCC 51607</name>
    <dbReference type="NCBI Taxonomy" id="1354255"/>
    <lineage>
        <taxon>Bacteria</taxon>
        <taxon>Pseudomonadati</taxon>
        <taxon>Pseudomonadota</taxon>
        <taxon>Gammaproteobacteria</taxon>
        <taxon>Enterobacterales</taxon>
        <taxon>Enterobacteriaceae</taxon>
        <taxon>Buttiauxella</taxon>
    </lineage>
</organism>
<feature type="chain" id="PRO_5008593375" evidence="2">
    <location>
        <begin position="24"/>
        <end position="87"/>
    </location>
</feature>
<evidence type="ECO:0000256" key="1">
    <source>
        <dbReference type="ARBA" id="ARBA00022729"/>
    </source>
</evidence>
<dbReference type="AlphaFoldDB" id="A0A1B7HVZ3"/>
<proteinExistence type="predicted"/>
<name>A0A1B7HVZ3_9ENTR</name>
<dbReference type="Gene3D" id="3.30.1660.10">
    <property type="entry name" value="Flavin-binding protein dodecin"/>
    <property type="match status" value="1"/>
</dbReference>
<dbReference type="Proteomes" id="UP000078286">
    <property type="component" value="Unassembled WGS sequence"/>
</dbReference>
<sequence>MMKNVTMTLAALTLATLSFSSIAANLVDSAPVTQEKVGVITACTSSNSISSLQHEMNVKATRMGASSYRIVGAYGNNRLCGSAEIYK</sequence>
<comment type="caution">
    <text evidence="4">The sequence shown here is derived from an EMBL/GenBank/DDBJ whole genome shotgun (WGS) entry which is preliminary data.</text>
</comment>
<evidence type="ECO:0000259" key="3">
    <source>
        <dbReference type="Pfam" id="PF07338"/>
    </source>
</evidence>
<dbReference type="InterPro" id="IPR025543">
    <property type="entry name" value="Dodecin-like"/>
</dbReference>
<keyword evidence="1 2" id="KW-0732">Signal</keyword>
<protein>
    <submittedName>
        <fullName evidence="4">Putative exported protein</fullName>
    </submittedName>
</protein>
<feature type="domain" description="YdgH/BhsA/McbA-like" evidence="3">
    <location>
        <begin position="35"/>
        <end position="87"/>
    </location>
</feature>
<evidence type="ECO:0000256" key="2">
    <source>
        <dbReference type="SAM" id="SignalP"/>
    </source>
</evidence>
<evidence type="ECO:0000313" key="4">
    <source>
        <dbReference type="EMBL" id="OAT19860.1"/>
    </source>
</evidence>
<dbReference type="InterPro" id="IPR036275">
    <property type="entry name" value="YdgH-like_sf"/>
</dbReference>
<gene>
    <name evidence="4" type="ORF">M979_1172</name>
</gene>
<reference evidence="4 5" key="1">
    <citation type="submission" date="2016-04" db="EMBL/GenBank/DDBJ databases">
        <title>ATOL: Assembling a taxonomically balanced genome-scale reconstruction of the evolutionary history of the Enterobacteriaceae.</title>
        <authorList>
            <person name="Plunkett G.III."/>
            <person name="Neeno-Eckwall E.C."/>
            <person name="Glasner J.D."/>
            <person name="Perna N.T."/>
        </authorList>
    </citation>
    <scope>NUCLEOTIDE SEQUENCE [LARGE SCALE GENOMIC DNA]</scope>
    <source>
        <strain evidence="4 5">ATCC 51607</strain>
    </source>
</reference>
<dbReference type="PATRIC" id="fig|1354255.3.peg.1205"/>
<dbReference type="InterPro" id="IPR010854">
    <property type="entry name" value="YdgH/BhsA/McbA-like_dom"/>
</dbReference>
<evidence type="ECO:0000313" key="5">
    <source>
        <dbReference type="Proteomes" id="UP000078286"/>
    </source>
</evidence>
<feature type="signal peptide" evidence="2">
    <location>
        <begin position="1"/>
        <end position="23"/>
    </location>
</feature>
<keyword evidence="5" id="KW-1185">Reference proteome</keyword>
<dbReference type="NCBIfam" id="NF047859">
    <property type="entry name" value="StressCuResBhsA"/>
    <property type="match status" value="1"/>
</dbReference>
<dbReference type="Pfam" id="PF07338">
    <property type="entry name" value="YdgH_BhsA-like"/>
    <property type="match status" value="1"/>
</dbReference>
<dbReference type="SUPFAM" id="SSF159871">
    <property type="entry name" value="YdgH-like"/>
    <property type="match status" value="1"/>
</dbReference>
<dbReference type="EMBL" id="LXEO01000014">
    <property type="protein sequence ID" value="OAT19860.1"/>
    <property type="molecule type" value="Genomic_DNA"/>
</dbReference>